<feature type="compositionally biased region" description="Acidic residues" evidence="1">
    <location>
        <begin position="48"/>
        <end position="60"/>
    </location>
</feature>
<dbReference type="EMBL" id="KV428248">
    <property type="protein sequence ID" value="KZT33342.1"/>
    <property type="molecule type" value="Genomic_DNA"/>
</dbReference>
<dbReference type="AlphaFoldDB" id="A0A165YKK0"/>
<organism evidence="2 3">
    <name type="scientific">Sistotremastrum suecicum HHB10207 ss-3</name>
    <dbReference type="NCBI Taxonomy" id="1314776"/>
    <lineage>
        <taxon>Eukaryota</taxon>
        <taxon>Fungi</taxon>
        <taxon>Dikarya</taxon>
        <taxon>Basidiomycota</taxon>
        <taxon>Agaricomycotina</taxon>
        <taxon>Agaricomycetes</taxon>
        <taxon>Sistotremastrales</taxon>
        <taxon>Sistotremastraceae</taxon>
        <taxon>Sistotremastrum</taxon>
    </lineage>
</organism>
<accession>A0A165YKK0</accession>
<feature type="compositionally biased region" description="Acidic residues" evidence="1">
    <location>
        <begin position="70"/>
        <end position="81"/>
    </location>
</feature>
<evidence type="ECO:0000256" key="1">
    <source>
        <dbReference type="SAM" id="MobiDB-lite"/>
    </source>
</evidence>
<gene>
    <name evidence="2" type="ORF">SISSUDRAFT_422076</name>
</gene>
<name>A0A165YKK0_9AGAM</name>
<keyword evidence="3" id="KW-1185">Reference proteome</keyword>
<proteinExistence type="predicted"/>
<sequence length="81" mass="9040">MAVCPYCNTYRPTPSGMRTHIKQAPNCARLDRLALFELMQRSRPFNFDDPEMGADQDDEPPPGSPPDVAMDVDGEALNDDK</sequence>
<reference evidence="2 3" key="1">
    <citation type="journal article" date="2016" name="Mol. Biol. Evol.">
        <title>Comparative Genomics of Early-Diverging Mushroom-Forming Fungi Provides Insights into the Origins of Lignocellulose Decay Capabilities.</title>
        <authorList>
            <person name="Nagy L.G."/>
            <person name="Riley R."/>
            <person name="Tritt A."/>
            <person name="Adam C."/>
            <person name="Daum C."/>
            <person name="Floudas D."/>
            <person name="Sun H."/>
            <person name="Yadav J.S."/>
            <person name="Pangilinan J."/>
            <person name="Larsson K.H."/>
            <person name="Matsuura K."/>
            <person name="Barry K."/>
            <person name="Labutti K."/>
            <person name="Kuo R."/>
            <person name="Ohm R.A."/>
            <person name="Bhattacharya S.S."/>
            <person name="Shirouzu T."/>
            <person name="Yoshinaga Y."/>
            <person name="Martin F.M."/>
            <person name="Grigoriev I.V."/>
            <person name="Hibbett D.S."/>
        </authorList>
    </citation>
    <scope>NUCLEOTIDE SEQUENCE [LARGE SCALE GENOMIC DNA]</scope>
    <source>
        <strain evidence="2 3">HHB10207 ss-3</strain>
    </source>
</reference>
<dbReference type="Proteomes" id="UP000076798">
    <property type="component" value="Unassembled WGS sequence"/>
</dbReference>
<evidence type="ECO:0000313" key="3">
    <source>
        <dbReference type="Proteomes" id="UP000076798"/>
    </source>
</evidence>
<feature type="region of interest" description="Disordered" evidence="1">
    <location>
        <begin position="41"/>
        <end position="81"/>
    </location>
</feature>
<protein>
    <submittedName>
        <fullName evidence="2">Uncharacterized protein</fullName>
    </submittedName>
</protein>
<evidence type="ECO:0000313" key="2">
    <source>
        <dbReference type="EMBL" id="KZT33342.1"/>
    </source>
</evidence>